<dbReference type="Pfam" id="PF11279">
    <property type="entry name" value="DUF3080"/>
    <property type="match status" value="1"/>
</dbReference>
<dbReference type="STRING" id="1219077.VAZ01S_008_00450"/>
<sequence>MLEVPYSSIDEPSAVTIPPKRSLYQPLPRLSLGLLESYQLRQCGLFDLVAQKNSQLGKVQDAFYDFEYQINLLKILNSCLSEPGISEQDRNTLTELNQQKWQHLSIHLDNLVFTSVSMRKQLTASQWLVLEGDVDTMLIKQGLNTLKSYYQTPVFKTSQLPEDNIVEFQEHFEKSRLIGKLYYSLQSSSLWLEHTTNMLETNRPLIFCQPKRDKTRFLYLNNVFNSIYVKEIQPYLAYLDSTYWELSDGIDMIEKRISLLEGRYNLSQTHQQFRQATLKHAQFWQRLFKECGIGIPK</sequence>
<keyword evidence="2" id="KW-1185">Reference proteome</keyword>
<dbReference type="Proteomes" id="UP000016567">
    <property type="component" value="Unassembled WGS sequence"/>
</dbReference>
<dbReference type="AlphaFoldDB" id="U3BYA9"/>
<dbReference type="eggNOG" id="ENOG502ZCJH">
    <property type="taxonomic scope" value="Bacteria"/>
</dbReference>
<evidence type="ECO:0008006" key="3">
    <source>
        <dbReference type="Google" id="ProtNLM"/>
    </source>
</evidence>
<dbReference type="InterPro" id="IPR021431">
    <property type="entry name" value="DUF3080"/>
</dbReference>
<gene>
    <name evidence="1" type="ORF">VAZ01S_008_00450</name>
</gene>
<reference evidence="1 2" key="1">
    <citation type="submission" date="2013-09" db="EMBL/GenBank/DDBJ databases">
        <title>Whole genome shotgun sequence of Vibrio azureus NBRC 104587.</title>
        <authorList>
            <person name="Isaki S."/>
            <person name="Hosoyama A."/>
            <person name="Numata M."/>
            <person name="Hashimoto M."/>
            <person name="Hosoyama Y."/>
            <person name="Tsuchikane K."/>
            <person name="Noguchi M."/>
            <person name="Hirakata S."/>
            <person name="Ichikawa N."/>
            <person name="Ohji S."/>
            <person name="Yamazoe A."/>
            <person name="Fujita N."/>
        </authorList>
    </citation>
    <scope>NUCLEOTIDE SEQUENCE [LARGE SCALE GENOMIC DNA]</scope>
    <source>
        <strain evidence="1 2">NBRC 104587</strain>
    </source>
</reference>
<evidence type="ECO:0000313" key="2">
    <source>
        <dbReference type="Proteomes" id="UP000016567"/>
    </source>
</evidence>
<organism evidence="1 2">
    <name type="scientific">Vibrio azureus NBRC 104587</name>
    <dbReference type="NCBI Taxonomy" id="1219077"/>
    <lineage>
        <taxon>Bacteria</taxon>
        <taxon>Pseudomonadati</taxon>
        <taxon>Pseudomonadota</taxon>
        <taxon>Gammaproteobacteria</taxon>
        <taxon>Vibrionales</taxon>
        <taxon>Vibrionaceae</taxon>
        <taxon>Vibrio</taxon>
    </lineage>
</organism>
<dbReference type="EMBL" id="BATL01000008">
    <property type="protein sequence ID" value="GAD74304.1"/>
    <property type="molecule type" value="Genomic_DNA"/>
</dbReference>
<evidence type="ECO:0000313" key="1">
    <source>
        <dbReference type="EMBL" id="GAD74304.1"/>
    </source>
</evidence>
<protein>
    <recommendedName>
        <fullName evidence="3">DUF3080 domain-containing protein</fullName>
    </recommendedName>
</protein>
<accession>U3BYA9</accession>
<comment type="caution">
    <text evidence="1">The sequence shown here is derived from an EMBL/GenBank/DDBJ whole genome shotgun (WGS) entry which is preliminary data.</text>
</comment>
<name>U3BYA9_9VIBR</name>
<proteinExistence type="predicted"/>